<dbReference type="GO" id="GO:0002092">
    <property type="term" value="P:positive regulation of receptor internalization"/>
    <property type="evidence" value="ECO:0007669"/>
    <property type="project" value="TreeGrafter"/>
</dbReference>
<evidence type="ECO:0000256" key="11">
    <source>
        <dbReference type="ARBA" id="ARBA00033721"/>
    </source>
</evidence>
<evidence type="ECO:0000256" key="6">
    <source>
        <dbReference type="ARBA" id="ARBA00023139"/>
    </source>
</evidence>
<evidence type="ECO:0000256" key="2">
    <source>
        <dbReference type="ARBA" id="ARBA00004635"/>
    </source>
</evidence>
<organism evidence="16 17">
    <name type="scientific">Geodia barretti</name>
    <name type="common">Barrett's horny sponge</name>
    <dbReference type="NCBI Taxonomy" id="519541"/>
    <lineage>
        <taxon>Eukaryota</taxon>
        <taxon>Metazoa</taxon>
        <taxon>Porifera</taxon>
        <taxon>Demospongiae</taxon>
        <taxon>Heteroscleromorpha</taxon>
        <taxon>Tetractinellida</taxon>
        <taxon>Astrophorina</taxon>
        <taxon>Geodiidae</taxon>
        <taxon>Geodia</taxon>
    </lineage>
</organism>
<dbReference type="InterPro" id="IPR036034">
    <property type="entry name" value="PDZ_sf"/>
</dbReference>
<protein>
    <recommendedName>
        <fullName evidence="3">PRKCA-binding protein</fullName>
    </recommendedName>
    <alternativeName>
        <fullName evidence="10">Protein interacting with C kinase 1</fullName>
    </alternativeName>
    <alternativeName>
        <fullName evidence="9">Protein kinase C-alpha-binding protein</fullName>
    </alternativeName>
</protein>
<comment type="subcellular location">
    <subcellularLocation>
        <location evidence="1">Cytoplasm</location>
        <location evidence="1">Perinuclear region</location>
    </subcellularLocation>
    <subcellularLocation>
        <location evidence="2">Membrane</location>
        <topology evidence="2">Lipid-anchor</topology>
    </subcellularLocation>
    <subcellularLocation>
        <location evidence="12">Synapse</location>
        <location evidence="12">Synaptosome</location>
    </subcellularLocation>
</comment>
<dbReference type="SUPFAM" id="SSF50156">
    <property type="entry name" value="PDZ domain-like"/>
    <property type="match status" value="1"/>
</dbReference>
<dbReference type="PANTHER" id="PTHR12141">
    <property type="entry name" value="ARFAPTIN-RELATED"/>
    <property type="match status" value="1"/>
</dbReference>
<dbReference type="InterPro" id="IPR010504">
    <property type="entry name" value="AH_dom"/>
</dbReference>
<feature type="domain" description="PDZ" evidence="14">
    <location>
        <begin position="86"/>
        <end position="169"/>
    </location>
</feature>
<evidence type="ECO:0000259" key="14">
    <source>
        <dbReference type="PROSITE" id="PS50106"/>
    </source>
</evidence>
<comment type="subunit">
    <text evidence="13">Monomer and homodimer. Interacts with CXADR. Interacts presynaptically with the glutamate receptors GRIA2, GRIA3, GRIK3, isoform 3 of GRIA4, isoform A of GRM4, GRM7 and GRM8; with NAPA and NAPB; and with BTG2. The interaction with NAPA and NAPB disrupts the interaction with GRIA2, conducting to the internalization of GRIA2. Interacts with PRKCA; with the amine transporters SLC6A2 and SLC6A3; with the channels ASIC1 and ASIC2; with the GTP-binding proteins ARF1 and ARF3; with the ephrin receptor tyrosine kinases EPHA7, EPHB1 and EPHB2; with ERBB2 and through its PDZ domain with the C-terminal tail of PRLHR. Interacts with UNC5A. Interacts (via AH domain) with NCS1/FREQ; in a calcium-dependent manner. Interacts with F-actin and associates with the ARP2/3 complex. Interacts (via PDZ domain) with ARF1 (activated); the interaction blocks Arp2/3 complex inhibition. Interacts with SORCS3.</text>
</comment>
<dbReference type="PANTHER" id="PTHR12141:SF1">
    <property type="entry name" value="PRKCA-BINDING PROTEIN"/>
    <property type="match status" value="1"/>
</dbReference>
<keyword evidence="4" id="KW-0771">Synaptosome</keyword>
<dbReference type="GO" id="GO:0048471">
    <property type="term" value="C:perinuclear region of cytoplasm"/>
    <property type="evidence" value="ECO:0007669"/>
    <property type="project" value="UniProtKB-SubCell"/>
</dbReference>
<dbReference type="EMBL" id="CASHTH010003115">
    <property type="protein sequence ID" value="CAI8040533.1"/>
    <property type="molecule type" value="Genomic_DNA"/>
</dbReference>
<proteinExistence type="predicted"/>
<evidence type="ECO:0000259" key="15">
    <source>
        <dbReference type="PROSITE" id="PS50870"/>
    </source>
</evidence>
<dbReference type="Pfam" id="PF06456">
    <property type="entry name" value="Arfaptin"/>
    <property type="match status" value="1"/>
</dbReference>
<evidence type="ECO:0000256" key="13">
    <source>
        <dbReference type="ARBA" id="ARBA00093501"/>
    </source>
</evidence>
<evidence type="ECO:0000256" key="3">
    <source>
        <dbReference type="ARBA" id="ARBA00017975"/>
    </source>
</evidence>
<dbReference type="Gene3D" id="1.20.1270.60">
    <property type="entry name" value="Arfaptin homology (AH) domain/BAR domain"/>
    <property type="match status" value="1"/>
</dbReference>
<keyword evidence="5" id="KW-0106">Calcium</keyword>
<keyword evidence="4" id="KW-0770">Synapse</keyword>
<evidence type="ECO:0000256" key="9">
    <source>
        <dbReference type="ARBA" id="ARBA00031097"/>
    </source>
</evidence>
<dbReference type="Pfam" id="PF00595">
    <property type="entry name" value="PDZ"/>
    <property type="match status" value="1"/>
</dbReference>
<evidence type="ECO:0000256" key="4">
    <source>
        <dbReference type="ARBA" id="ARBA00022599"/>
    </source>
</evidence>
<evidence type="ECO:0000256" key="10">
    <source>
        <dbReference type="ARBA" id="ARBA00032804"/>
    </source>
</evidence>
<evidence type="ECO:0000313" key="17">
    <source>
        <dbReference type="Proteomes" id="UP001174909"/>
    </source>
</evidence>
<evidence type="ECO:0000256" key="5">
    <source>
        <dbReference type="ARBA" id="ARBA00022837"/>
    </source>
</evidence>
<dbReference type="InterPro" id="IPR030798">
    <property type="entry name" value="Arfaptin_fam"/>
</dbReference>
<dbReference type="GO" id="GO:0003779">
    <property type="term" value="F:actin binding"/>
    <property type="evidence" value="ECO:0007669"/>
    <property type="project" value="UniProtKB-KW"/>
</dbReference>
<dbReference type="GO" id="GO:0045202">
    <property type="term" value="C:synapse"/>
    <property type="evidence" value="ECO:0007669"/>
    <property type="project" value="UniProtKB-SubCell"/>
</dbReference>
<dbReference type="GO" id="GO:0019904">
    <property type="term" value="F:protein domain specific binding"/>
    <property type="evidence" value="ECO:0007669"/>
    <property type="project" value="InterPro"/>
</dbReference>
<dbReference type="SMART" id="SM01015">
    <property type="entry name" value="Arfaptin"/>
    <property type="match status" value="1"/>
</dbReference>
<dbReference type="PROSITE" id="PS50870">
    <property type="entry name" value="AH"/>
    <property type="match status" value="1"/>
</dbReference>
<dbReference type="PROSITE" id="PS50106">
    <property type="entry name" value="PDZ"/>
    <property type="match status" value="1"/>
</dbReference>
<dbReference type="GO" id="GO:0005543">
    <property type="term" value="F:phospholipid binding"/>
    <property type="evidence" value="ECO:0007669"/>
    <property type="project" value="TreeGrafter"/>
</dbReference>
<keyword evidence="6" id="KW-0564">Palmitate</keyword>
<dbReference type="GO" id="GO:0034315">
    <property type="term" value="P:regulation of Arp2/3 complex-mediated actin nucleation"/>
    <property type="evidence" value="ECO:0007669"/>
    <property type="project" value="TreeGrafter"/>
</dbReference>
<name>A0AA35T3W7_GEOBA</name>
<dbReference type="FunFam" id="2.30.42.10:FF:000073">
    <property type="entry name" value="Interacting with PRKCA"/>
    <property type="match status" value="1"/>
</dbReference>
<gene>
    <name evidence="16" type="ORF">GBAR_LOCUS22575</name>
</gene>
<evidence type="ECO:0000256" key="8">
    <source>
        <dbReference type="ARBA" id="ARBA00023288"/>
    </source>
</evidence>
<evidence type="ECO:0000256" key="12">
    <source>
        <dbReference type="ARBA" id="ARBA00034102"/>
    </source>
</evidence>
<dbReference type="SUPFAM" id="SSF103657">
    <property type="entry name" value="BAR/IMD domain-like"/>
    <property type="match status" value="1"/>
</dbReference>
<dbReference type="GO" id="GO:0005080">
    <property type="term" value="F:protein kinase C binding"/>
    <property type="evidence" value="ECO:0007669"/>
    <property type="project" value="TreeGrafter"/>
</dbReference>
<keyword evidence="8" id="KW-0449">Lipoprotein</keyword>
<dbReference type="Gene3D" id="2.30.42.10">
    <property type="match status" value="1"/>
</dbReference>
<accession>A0AA35T3W7</accession>
<evidence type="ECO:0000256" key="7">
    <source>
        <dbReference type="ARBA" id="ARBA00023203"/>
    </source>
</evidence>
<comment type="caution">
    <text evidence="16">The sequence shown here is derived from an EMBL/GenBank/DDBJ whole genome shotgun (WGS) entry which is preliminary data.</text>
</comment>
<comment type="function">
    <text evidence="11">Probable adapter protein that bind to and organize the subcellular localization of a variety of membrane proteins containing some PDZ recognition sequence. Involved in the clustering of various receptors, possibly by acting at the receptor internalization level. Plays a role in synaptic plasticity by regulating the trafficking and internalization of AMPA receptors. May be regulated upon PRKCA activation. May regulate ASIC1/ASIC3 channel. Regulates actin polymerization by inhibiting the actin-nucleating activity of the Arp2/3 complex; the function is competitive with nucleation promoting factors and is linked to neuronal morphology regulation and AMPA receptor (AMPAR) endocytosis. Via interaction with the Arp2/3 complex involved in regulation of synaptic plasicity of excitatory synapses and required for spine shrinkage during long-term depression (LTD). Involved in regulation of astrocyte morphology, antagonistic to Arp2/3 complex activator WASL/N-WASP function.</text>
</comment>
<sequence length="356" mass="39571">LRLHIRIDRWCVSGFGIIPGSQVVREGLYKTGSCTERTLFMISSAPLESQRVESWQQPPPRTTYSLTVDDITPHRELQVGRAMSRSVTLVKGKNNMIGISIGGGAPFCPVLYVVQVFHRTPAYEDGSLCPGDELVAVNGASLRGLSRKQTADMIQSSKGSITIAYNRVEPPKDKGSDIALKKVKHRLVEKMKDSTADTLGLSRAVLVNDKLVKKVQYLENNARVYRGIAEKARGMLSSLKAVVEGHKELGAAFSNIGVYEPQQSASVAFVDFGNAHKLIGEEGEKLASKIGPMLKDLYTYLQKAVPDTKLTLKKYSDSKFEFLVRATHLHYYKQTLQHSSFLPCLTLLWWTTRRTV</sequence>
<feature type="domain" description="AH" evidence="15">
    <location>
        <begin position="206"/>
        <end position="343"/>
    </location>
</feature>
<dbReference type="GO" id="GO:0005886">
    <property type="term" value="C:plasma membrane"/>
    <property type="evidence" value="ECO:0007669"/>
    <property type="project" value="GOC"/>
</dbReference>
<feature type="non-terminal residue" evidence="16">
    <location>
        <position position="356"/>
    </location>
</feature>
<evidence type="ECO:0000256" key="1">
    <source>
        <dbReference type="ARBA" id="ARBA00004556"/>
    </source>
</evidence>
<dbReference type="InterPro" id="IPR001478">
    <property type="entry name" value="PDZ"/>
</dbReference>
<dbReference type="AlphaFoldDB" id="A0AA35T3W7"/>
<dbReference type="GO" id="GO:0006886">
    <property type="term" value="P:intracellular protein transport"/>
    <property type="evidence" value="ECO:0007669"/>
    <property type="project" value="TreeGrafter"/>
</dbReference>
<dbReference type="SMART" id="SM00228">
    <property type="entry name" value="PDZ"/>
    <property type="match status" value="1"/>
</dbReference>
<reference evidence="16" key="1">
    <citation type="submission" date="2023-03" db="EMBL/GenBank/DDBJ databases">
        <authorList>
            <person name="Steffen K."/>
            <person name="Cardenas P."/>
        </authorList>
    </citation>
    <scope>NUCLEOTIDE SEQUENCE</scope>
</reference>
<dbReference type="InterPro" id="IPR027267">
    <property type="entry name" value="AH/BAR_dom_sf"/>
</dbReference>
<dbReference type="GO" id="GO:0043113">
    <property type="term" value="P:receptor clustering"/>
    <property type="evidence" value="ECO:0007669"/>
    <property type="project" value="TreeGrafter"/>
</dbReference>
<keyword evidence="7" id="KW-0009">Actin-binding</keyword>
<dbReference type="GO" id="GO:0032588">
    <property type="term" value="C:trans-Golgi network membrane"/>
    <property type="evidence" value="ECO:0007669"/>
    <property type="project" value="TreeGrafter"/>
</dbReference>
<evidence type="ECO:0000313" key="16">
    <source>
        <dbReference type="EMBL" id="CAI8040533.1"/>
    </source>
</evidence>
<keyword evidence="17" id="KW-1185">Reference proteome</keyword>
<dbReference type="Proteomes" id="UP001174909">
    <property type="component" value="Unassembled WGS sequence"/>
</dbReference>